<dbReference type="STRING" id="1457250.GCA_000755225_01513"/>
<feature type="region of interest" description="Disordered" evidence="1">
    <location>
        <begin position="217"/>
        <end position="244"/>
    </location>
</feature>
<feature type="compositionally biased region" description="Basic and acidic residues" evidence="1">
    <location>
        <begin position="234"/>
        <end position="244"/>
    </location>
</feature>
<feature type="transmembrane region" description="Helical" evidence="2">
    <location>
        <begin position="57"/>
        <end position="77"/>
    </location>
</feature>
<evidence type="ECO:0000256" key="1">
    <source>
        <dbReference type="SAM" id="MobiDB-lite"/>
    </source>
</evidence>
<gene>
    <name evidence="3" type="ORF">DV733_13270</name>
</gene>
<reference evidence="3 4" key="1">
    <citation type="journal article" date="2019" name="Nat. Commun.">
        <title>A new type of DNA phosphorothioation-based antiviral system in archaea.</title>
        <authorList>
            <person name="Xiong L."/>
            <person name="Liu S."/>
            <person name="Chen S."/>
            <person name="Xiao Y."/>
            <person name="Zhu B."/>
            <person name="Gao Y."/>
            <person name="Zhang Y."/>
            <person name="Chen B."/>
            <person name="Luo J."/>
            <person name="Deng Z."/>
            <person name="Chen X."/>
            <person name="Wang L."/>
            <person name="Chen S."/>
        </authorList>
    </citation>
    <scope>NUCLEOTIDE SEQUENCE [LARGE SCALE GENOMIC DNA]</scope>
    <source>
        <strain evidence="3 4">CBA1105</strain>
    </source>
</reference>
<dbReference type="Pfam" id="PF04367">
    <property type="entry name" value="DUF502"/>
    <property type="match status" value="1"/>
</dbReference>
<dbReference type="RefSeq" id="WP_079979341.1">
    <property type="nucleotide sequence ID" value="NZ_CP031310.1"/>
</dbReference>
<dbReference type="KEGG" id="hsn:DV733_13270"/>
<evidence type="ECO:0000313" key="3">
    <source>
        <dbReference type="EMBL" id="QCC52137.1"/>
    </source>
</evidence>
<keyword evidence="2" id="KW-0812">Transmembrane</keyword>
<dbReference type="Proteomes" id="UP000296706">
    <property type="component" value="Chromosome"/>
</dbReference>
<dbReference type="OrthoDB" id="51558at2157"/>
<dbReference type="PANTHER" id="PTHR31876">
    <property type="entry name" value="COV-LIKE PROTEIN 1"/>
    <property type="match status" value="1"/>
</dbReference>
<name>A0A4D6HHD8_9EURY</name>
<dbReference type="AlphaFoldDB" id="A0A4D6HHD8"/>
<feature type="transmembrane region" description="Helical" evidence="2">
    <location>
        <begin position="12"/>
        <end position="37"/>
    </location>
</feature>
<evidence type="ECO:0000313" key="4">
    <source>
        <dbReference type="Proteomes" id="UP000296706"/>
    </source>
</evidence>
<proteinExistence type="predicted"/>
<dbReference type="EMBL" id="CP031310">
    <property type="protein sequence ID" value="QCC52137.1"/>
    <property type="molecule type" value="Genomic_DNA"/>
</dbReference>
<keyword evidence="4" id="KW-1185">Reference proteome</keyword>
<accession>A0A4D6HHD8</accession>
<protein>
    <submittedName>
        <fullName evidence="3">DUF502 domain-containing protein</fullName>
    </submittedName>
</protein>
<dbReference type="InterPro" id="IPR007462">
    <property type="entry name" value="COV1-like"/>
</dbReference>
<dbReference type="GeneID" id="39848849"/>
<keyword evidence="2" id="KW-1133">Transmembrane helix</keyword>
<feature type="compositionally biased region" description="Acidic residues" evidence="1">
    <location>
        <begin position="217"/>
        <end position="226"/>
    </location>
</feature>
<keyword evidence="2" id="KW-0472">Membrane</keyword>
<organism evidence="3 4">
    <name type="scientific">Halapricum salinum</name>
    <dbReference type="NCBI Taxonomy" id="1457250"/>
    <lineage>
        <taxon>Archaea</taxon>
        <taxon>Methanobacteriati</taxon>
        <taxon>Methanobacteriota</taxon>
        <taxon>Stenosarchaea group</taxon>
        <taxon>Halobacteria</taxon>
        <taxon>Halobacteriales</taxon>
        <taxon>Haloarculaceae</taxon>
        <taxon>Halapricum</taxon>
    </lineage>
</organism>
<sequence>MNWNHRLRNSFITGLILIAPLVITIIVLQFLLGWLTGFVSPVVDAINLAQVTGNIEFLAQLLALAILVLLILLLGLFAQWGLVDRFSGGFGRVISVIPMVRVIYASVRQVSNSLMSSGSRYESVVLVEWPRKGTYAIGFVTAESPEPVQTITGEAYNVYIPNSPNPTNGHLMMLPDEEVHEIDMSVRRGIRLMVTTGMAETSEDLEELEAEVDVNFEELVEDDDEGRDAQAPTESERTESERDE</sequence>
<evidence type="ECO:0000256" key="2">
    <source>
        <dbReference type="SAM" id="Phobius"/>
    </source>
</evidence>
<dbReference type="PANTHER" id="PTHR31876:SF26">
    <property type="entry name" value="PROTEIN LIKE COV 2"/>
    <property type="match status" value="1"/>
</dbReference>